<feature type="coiled-coil region" evidence="1">
    <location>
        <begin position="103"/>
        <end position="151"/>
    </location>
</feature>
<name>A0AA40PC85_9PSED</name>
<sequence>MVWQLKQVWISWLSACTSPFDASRQVSWKTPMKTADLHSLQALRALREQRAATRLAVQRERCRDASSDLDHARESLRLHREKLVQEAEQAYGRFSEGLSVSAWRAAQDRLQQLDEERVALQADADAVALTLKTEEQARAQLKQAHIEQQQKTRAWDSLLEQRVRSDARLAEQRDEADQPSVAIPAGVSGNEP</sequence>
<evidence type="ECO:0000313" key="3">
    <source>
        <dbReference type="EMBL" id="KPZ07849.1"/>
    </source>
</evidence>
<dbReference type="Proteomes" id="UP000050523">
    <property type="component" value="Unassembled WGS sequence"/>
</dbReference>
<feature type="compositionally biased region" description="Basic and acidic residues" evidence="2">
    <location>
        <begin position="166"/>
        <end position="176"/>
    </location>
</feature>
<comment type="caution">
    <text evidence="3">The sequence shown here is derived from an EMBL/GenBank/DDBJ whole genome shotgun (WGS) entry which is preliminary data.</text>
</comment>
<keyword evidence="1" id="KW-0175">Coiled coil</keyword>
<dbReference type="EMBL" id="LJRO01000016">
    <property type="protein sequence ID" value="KPZ07849.1"/>
    <property type="molecule type" value="Genomic_DNA"/>
</dbReference>
<proteinExistence type="predicted"/>
<dbReference type="AlphaFoldDB" id="A0AA40PC85"/>
<feature type="region of interest" description="Disordered" evidence="2">
    <location>
        <begin position="166"/>
        <end position="192"/>
    </location>
</feature>
<accession>A0AA40PC85</accession>
<organism evidence="3 4">
    <name type="scientific">Pseudomonas tremae</name>
    <dbReference type="NCBI Taxonomy" id="200454"/>
    <lineage>
        <taxon>Bacteria</taxon>
        <taxon>Pseudomonadati</taxon>
        <taxon>Pseudomonadota</taxon>
        <taxon>Gammaproteobacteria</taxon>
        <taxon>Pseudomonadales</taxon>
        <taxon>Pseudomonadaceae</taxon>
        <taxon>Pseudomonas</taxon>
    </lineage>
</organism>
<reference evidence="3 4" key="1">
    <citation type="submission" date="2015-09" db="EMBL/GenBank/DDBJ databases">
        <title>Genome announcement of multiple Pseudomonas syringae strains.</title>
        <authorList>
            <person name="Thakur S."/>
            <person name="Wang P.W."/>
            <person name="Gong Y."/>
            <person name="Weir B.S."/>
            <person name="Guttman D.S."/>
        </authorList>
    </citation>
    <scope>NUCLEOTIDE SEQUENCE [LARGE SCALE GENOMIC DNA]</scope>
    <source>
        <strain evidence="3 4">ICMP9151</strain>
    </source>
</reference>
<protein>
    <submittedName>
        <fullName evidence="3">Myosin heavy chain B</fullName>
    </submittedName>
</protein>
<evidence type="ECO:0000313" key="4">
    <source>
        <dbReference type="Proteomes" id="UP000050523"/>
    </source>
</evidence>
<evidence type="ECO:0000256" key="1">
    <source>
        <dbReference type="SAM" id="Coils"/>
    </source>
</evidence>
<evidence type="ECO:0000256" key="2">
    <source>
        <dbReference type="SAM" id="MobiDB-lite"/>
    </source>
</evidence>
<gene>
    <name evidence="3" type="ORF">ALO43_03152</name>
</gene>